<dbReference type="SMART" id="SM00439">
    <property type="entry name" value="BAH"/>
    <property type="match status" value="1"/>
</dbReference>
<sequence>MKTRGSQYNSDLKNKTTSKKSLNAKNARRHRENTRKRSKTKRVNRTKRRRTSEVYKSSHLVGRRKASNFVTYTQNGRLFYDIYVRESPYHSSKVISTNQSENSAAGNSDARLPNGTKRRKKSVGVESLEDGKDSSSKASVRTNSTVLKRTVQSTSTKIQSAKLLKKPRGRRKKNPDIDSTLKRELGPNYASPDQDHGKRLASLNATAIMGAFNSKSSRKRCRKSNEETNFHSQPDSALSCLHADEVDDATTEPMCSADDDDDLAHCLEMPSSVSIEPNNVIPAQNPILNKETAPSSFKSICQMNPAIESFHSQRIIPLGHDTYGVQQITHQVVVVPPTNEVSQTVCQPKVQDFNTPIARVPAGSVVSFPTLPYSKPNDCSFNETILHQRTGQVLYSPMCPSLLQQNVNSWGSAPPCITTPNMTPSFFTCSPPNILLPHITSPFVVSNPSVAPQIAYPLILQPVPSMPTSYMSSGFPYGFVSPVFLPTSWTQPSMLPCQPPSTPANNNSDASYPMMIAPAQMIPINQTQNFQVSLNPCTNWISNGGFDVALNRPMIVQNACRGSEQAASEHDGKSFTDDSSVCNSFNVVNNCPVVSCEAPVINRQEEDITLVPASNPSILPIQVENVPLNKVSSAETRDLDLCCTKEPDQNTACLDNQKDAWIWEGDPFVKPVFHQSDSPPIPHECYPAIRHRRDGMVIRVKDNVLLCSGPSRSHPPHVAKIVALYYDKDTDTKMMSLLWYYRPEHINGAAQHFVKNELYASRHRDTNPLDCIEDKAFVLSVNAYSRYMAKVKRQQTGYRKKPLNSIVPQPVSCSLHTSDSVNVDNLCMDKYPLAECDECFNTTSSQSVFFCRGVYDYKLKRITRYPIFSSQCLLSSHLNTRLKCNGQFPTTPQKDSTEPNIQISSNEDHCSEIMNTPKKMATSSRIDNAIEPVTPVRENVPFGAFSTPAPSTAENANNFTISQSEFAELDCQAINNSHLGEQCQDISYDNGKGRTSTPVKETNNSYCQSSITRNMEPVKELPQTLVTKMNSNEPAEKPLVINILDTIPQTNSSTPAICVTSSSSVQPVLTSPPSVYNKPFEVTKDSNVQLLSGTVPYGNKPVNQLVYQPNPSSIQPIWPTIVPTNPLINYDRSVLETSADLSVNWAEHGEQIALSLDCRVKDTNLNNTPATIHNNGNCNGQTTSHTVIPSEMLTSTQSFVDMSKLPVHANSSVHYSTLNSKCLDQDQPRLVIL</sequence>
<name>A0AA85JY73_TRIRE</name>
<evidence type="ECO:0000313" key="4">
    <source>
        <dbReference type="WBParaSite" id="TREG1_49090.1"/>
    </source>
</evidence>
<dbReference type="GO" id="GO:0000976">
    <property type="term" value="F:transcription cis-regulatory region binding"/>
    <property type="evidence" value="ECO:0007669"/>
    <property type="project" value="TreeGrafter"/>
</dbReference>
<reference evidence="4" key="2">
    <citation type="submission" date="2023-11" db="UniProtKB">
        <authorList>
            <consortium name="WormBaseParasite"/>
        </authorList>
    </citation>
    <scope>IDENTIFICATION</scope>
</reference>
<dbReference type="Proteomes" id="UP000050795">
    <property type="component" value="Unassembled WGS sequence"/>
</dbReference>
<dbReference type="WBParaSite" id="TREG1_49090.1">
    <property type="protein sequence ID" value="TREG1_49090.1"/>
    <property type="gene ID" value="TREG1_49090"/>
</dbReference>
<accession>A0AA85JY73</accession>
<evidence type="ECO:0000256" key="1">
    <source>
        <dbReference type="SAM" id="MobiDB-lite"/>
    </source>
</evidence>
<feature type="region of interest" description="Disordered" evidence="1">
    <location>
        <begin position="94"/>
        <end position="197"/>
    </location>
</feature>
<feature type="compositionally biased region" description="Polar residues" evidence="1">
    <location>
        <begin position="136"/>
        <end position="159"/>
    </location>
</feature>
<feature type="domain" description="BAH" evidence="2">
    <location>
        <begin position="696"/>
        <end position="814"/>
    </location>
</feature>
<dbReference type="GO" id="GO:0003682">
    <property type="term" value="F:chromatin binding"/>
    <property type="evidence" value="ECO:0007669"/>
    <property type="project" value="InterPro"/>
</dbReference>
<feature type="compositionally biased region" description="Polar residues" evidence="1">
    <location>
        <begin position="1"/>
        <end position="11"/>
    </location>
</feature>
<dbReference type="Pfam" id="PF01426">
    <property type="entry name" value="BAH"/>
    <property type="match status" value="1"/>
</dbReference>
<organism evidence="3 4">
    <name type="scientific">Trichobilharzia regenti</name>
    <name type="common">Nasal bird schistosome</name>
    <dbReference type="NCBI Taxonomy" id="157069"/>
    <lineage>
        <taxon>Eukaryota</taxon>
        <taxon>Metazoa</taxon>
        <taxon>Spiralia</taxon>
        <taxon>Lophotrochozoa</taxon>
        <taxon>Platyhelminthes</taxon>
        <taxon>Trematoda</taxon>
        <taxon>Digenea</taxon>
        <taxon>Strigeidida</taxon>
        <taxon>Schistosomatoidea</taxon>
        <taxon>Schistosomatidae</taxon>
        <taxon>Trichobilharzia</taxon>
    </lineage>
</organism>
<dbReference type="InterPro" id="IPR043151">
    <property type="entry name" value="BAH_sf"/>
</dbReference>
<feature type="compositionally biased region" description="Basic residues" evidence="1">
    <location>
        <begin position="163"/>
        <end position="173"/>
    </location>
</feature>
<protein>
    <recommendedName>
        <fullName evidence="2">BAH domain-containing protein</fullName>
    </recommendedName>
</protein>
<feature type="compositionally biased region" description="Polar residues" evidence="1">
    <location>
        <begin position="94"/>
        <end position="106"/>
    </location>
</feature>
<feature type="compositionally biased region" description="Basic residues" evidence="1">
    <location>
        <begin position="26"/>
        <end position="50"/>
    </location>
</feature>
<proteinExistence type="predicted"/>
<dbReference type="InterPro" id="IPR001025">
    <property type="entry name" value="BAH_dom"/>
</dbReference>
<dbReference type="PANTHER" id="PTHR46576:SF1">
    <property type="entry name" value="BROMO ADJACENT HOMOLOGY DOMAIN-CONTAINING 1 PROTEIN"/>
    <property type="match status" value="1"/>
</dbReference>
<keyword evidence="3" id="KW-1185">Reference proteome</keyword>
<dbReference type="GO" id="GO:0005677">
    <property type="term" value="C:chromatin silencing complex"/>
    <property type="evidence" value="ECO:0007669"/>
    <property type="project" value="TreeGrafter"/>
</dbReference>
<evidence type="ECO:0000259" key="2">
    <source>
        <dbReference type="PROSITE" id="PS51038"/>
    </source>
</evidence>
<dbReference type="AlphaFoldDB" id="A0AA85JY73"/>
<dbReference type="GO" id="GO:0031507">
    <property type="term" value="P:heterochromatin formation"/>
    <property type="evidence" value="ECO:0007669"/>
    <property type="project" value="TreeGrafter"/>
</dbReference>
<feature type="region of interest" description="Disordered" evidence="1">
    <location>
        <begin position="1"/>
        <end position="59"/>
    </location>
</feature>
<dbReference type="PANTHER" id="PTHR46576">
    <property type="entry name" value="BROMO ADJACENT HOMOLOGY DOMAIN-CONTAINING 1 PROTEIN"/>
    <property type="match status" value="1"/>
</dbReference>
<dbReference type="PROSITE" id="PS51038">
    <property type="entry name" value="BAH"/>
    <property type="match status" value="1"/>
</dbReference>
<dbReference type="InterPro" id="IPR053032">
    <property type="entry name" value="BAH_domain-containing"/>
</dbReference>
<dbReference type="GO" id="GO:0045892">
    <property type="term" value="P:negative regulation of DNA-templated transcription"/>
    <property type="evidence" value="ECO:0007669"/>
    <property type="project" value="TreeGrafter"/>
</dbReference>
<reference evidence="3" key="1">
    <citation type="submission" date="2022-06" db="EMBL/GenBank/DDBJ databases">
        <authorList>
            <person name="Berger JAMES D."/>
            <person name="Berger JAMES D."/>
        </authorList>
    </citation>
    <scope>NUCLEOTIDE SEQUENCE [LARGE SCALE GENOMIC DNA]</scope>
</reference>
<evidence type="ECO:0000313" key="3">
    <source>
        <dbReference type="Proteomes" id="UP000050795"/>
    </source>
</evidence>
<dbReference type="Gene3D" id="2.30.30.490">
    <property type="match status" value="1"/>
</dbReference>
<feature type="compositionally biased region" description="Basic and acidic residues" evidence="1">
    <location>
        <begin position="174"/>
        <end position="185"/>
    </location>
</feature>